<keyword evidence="6" id="KW-1185">Reference proteome</keyword>
<dbReference type="Gene3D" id="3.40.50.2300">
    <property type="match status" value="1"/>
</dbReference>
<dbReference type="Pfam" id="PF00196">
    <property type="entry name" value="GerE"/>
    <property type="match status" value="1"/>
</dbReference>
<protein>
    <submittedName>
        <fullName evidence="5">Transcriptional activator protein ExaE</fullName>
    </submittedName>
</protein>
<organism evidence="5 6">
    <name type="scientific">Chryseobacterium fistulae</name>
    <dbReference type="NCBI Taxonomy" id="2675058"/>
    <lineage>
        <taxon>Bacteria</taxon>
        <taxon>Pseudomonadati</taxon>
        <taxon>Bacteroidota</taxon>
        <taxon>Flavobacteriia</taxon>
        <taxon>Flavobacteriales</taxon>
        <taxon>Weeksellaceae</taxon>
        <taxon>Chryseobacterium group</taxon>
        <taxon>Chryseobacterium</taxon>
    </lineage>
</organism>
<dbReference type="CDD" id="cd06170">
    <property type="entry name" value="LuxR_C_like"/>
    <property type="match status" value="1"/>
</dbReference>
<dbReference type="PRINTS" id="PR00038">
    <property type="entry name" value="HTHLUXR"/>
</dbReference>
<dbReference type="SUPFAM" id="SSF52172">
    <property type="entry name" value="CheY-like"/>
    <property type="match status" value="1"/>
</dbReference>
<evidence type="ECO:0000313" key="6">
    <source>
        <dbReference type="Proteomes" id="UP000445309"/>
    </source>
</evidence>
<accession>A0A6N4Y123</accession>
<dbReference type="InterPro" id="IPR036388">
    <property type="entry name" value="WH-like_DNA-bd_sf"/>
</dbReference>
<dbReference type="AlphaFoldDB" id="A0A6N4Y123"/>
<dbReference type="InterPro" id="IPR000792">
    <property type="entry name" value="Tscrpt_reg_LuxR_C"/>
</dbReference>
<reference evidence="5 6" key="1">
    <citation type="submission" date="2020-01" db="EMBL/GenBank/DDBJ databases">
        <authorList>
            <person name="Rodrigo-Torres L."/>
            <person name="Arahal R. D."/>
            <person name="Lucena T."/>
        </authorList>
    </citation>
    <scope>NUCLEOTIDE SEQUENCE [LARGE SCALE GENOMIC DNA]</scope>
    <source>
        <strain evidence="5 6">CECT 9393</strain>
    </source>
</reference>
<dbReference type="GO" id="GO:0000160">
    <property type="term" value="P:phosphorelay signal transduction system"/>
    <property type="evidence" value="ECO:0007669"/>
    <property type="project" value="InterPro"/>
</dbReference>
<dbReference type="InterPro" id="IPR016032">
    <property type="entry name" value="Sig_transdc_resp-reg_C-effctor"/>
</dbReference>
<dbReference type="EMBL" id="CACVBY010000173">
    <property type="protein sequence ID" value="CAA7393633.1"/>
    <property type="molecule type" value="Genomic_DNA"/>
</dbReference>
<dbReference type="InterPro" id="IPR011006">
    <property type="entry name" value="CheY-like_superfamily"/>
</dbReference>
<dbReference type="Proteomes" id="UP000445309">
    <property type="component" value="Unassembled WGS sequence"/>
</dbReference>
<dbReference type="PANTHER" id="PTHR45566:SF1">
    <property type="entry name" value="HTH-TYPE TRANSCRIPTIONAL REGULATOR YHJB-RELATED"/>
    <property type="match status" value="1"/>
</dbReference>
<sequence length="213" mass="24529">MKKAVLIADRHYVTVTGMSFILKKVSKDIVIDYAADRKELLDKLKGYEYDLLILGIEMLDTFFKPFIQSLKEQSPSLKIMIFTESKKEAISQYVCKGVESIMSKSHTAMEIREALEALFSRGYYYPQELLYDLVNTITMIDSFSSSRLGALSERERAVYFYLGTGKGLLEIANTLGLHQSTISTYKRRLFKKLKITSLVDLIHLYNRYESNPE</sequence>
<feature type="domain" description="HTH luxR-type" evidence="3">
    <location>
        <begin position="144"/>
        <end position="209"/>
    </location>
</feature>
<evidence type="ECO:0000259" key="3">
    <source>
        <dbReference type="PROSITE" id="PS50043"/>
    </source>
</evidence>
<dbReference type="GO" id="GO:0003677">
    <property type="term" value="F:DNA binding"/>
    <property type="evidence" value="ECO:0007669"/>
    <property type="project" value="UniProtKB-KW"/>
</dbReference>
<comment type="caution">
    <text evidence="2">Lacks conserved residue(s) required for the propagation of feature annotation.</text>
</comment>
<evidence type="ECO:0000259" key="4">
    <source>
        <dbReference type="PROSITE" id="PS50110"/>
    </source>
</evidence>
<dbReference type="PROSITE" id="PS50110">
    <property type="entry name" value="RESPONSE_REGULATORY"/>
    <property type="match status" value="1"/>
</dbReference>
<dbReference type="InterPro" id="IPR051015">
    <property type="entry name" value="EvgA-like"/>
</dbReference>
<dbReference type="Gene3D" id="1.10.10.10">
    <property type="entry name" value="Winged helix-like DNA-binding domain superfamily/Winged helix DNA-binding domain"/>
    <property type="match status" value="1"/>
</dbReference>
<dbReference type="PANTHER" id="PTHR45566">
    <property type="entry name" value="HTH-TYPE TRANSCRIPTIONAL REGULATOR YHJB-RELATED"/>
    <property type="match status" value="1"/>
</dbReference>
<dbReference type="PROSITE" id="PS50043">
    <property type="entry name" value="HTH_LUXR_2"/>
    <property type="match status" value="1"/>
</dbReference>
<feature type="domain" description="Response regulatory" evidence="4">
    <location>
        <begin position="4"/>
        <end position="119"/>
    </location>
</feature>
<evidence type="ECO:0000313" key="5">
    <source>
        <dbReference type="EMBL" id="CAA7393633.1"/>
    </source>
</evidence>
<name>A0A6N4Y123_9FLAO</name>
<evidence type="ECO:0000256" key="2">
    <source>
        <dbReference type="PROSITE-ProRule" id="PRU00169"/>
    </source>
</evidence>
<evidence type="ECO:0000256" key="1">
    <source>
        <dbReference type="ARBA" id="ARBA00023125"/>
    </source>
</evidence>
<dbReference type="Pfam" id="PF00072">
    <property type="entry name" value="Response_reg"/>
    <property type="match status" value="1"/>
</dbReference>
<proteinExistence type="predicted"/>
<dbReference type="SUPFAM" id="SSF46894">
    <property type="entry name" value="C-terminal effector domain of the bipartite response regulators"/>
    <property type="match status" value="1"/>
</dbReference>
<keyword evidence="1" id="KW-0238">DNA-binding</keyword>
<dbReference type="GO" id="GO:0006355">
    <property type="term" value="P:regulation of DNA-templated transcription"/>
    <property type="evidence" value="ECO:0007669"/>
    <property type="project" value="InterPro"/>
</dbReference>
<gene>
    <name evidence="5" type="primary">exaE</name>
    <name evidence="5" type="ORF">CHRY9393_03542</name>
</gene>
<dbReference type="SMART" id="SM00421">
    <property type="entry name" value="HTH_LUXR"/>
    <property type="match status" value="1"/>
</dbReference>
<dbReference type="InterPro" id="IPR001789">
    <property type="entry name" value="Sig_transdc_resp-reg_receiver"/>
</dbReference>
<dbReference type="RefSeq" id="WP_162074433.1">
    <property type="nucleotide sequence ID" value="NZ_CACVBY010000173.1"/>
</dbReference>